<proteinExistence type="predicted"/>
<gene>
    <name evidence="1" type="ORF">METZ01_LOCUS204249</name>
</gene>
<name>A0A382ELR7_9ZZZZ</name>
<dbReference type="AlphaFoldDB" id="A0A382ELR7"/>
<evidence type="ECO:0000313" key="1">
    <source>
        <dbReference type="EMBL" id="SVB51395.1"/>
    </source>
</evidence>
<organism evidence="1">
    <name type="scientific">marine metagenome</name>
    <dbReference type="NCBI Taxonomy" id="408172"/>
    <lineage>
        <taxon>unclassified sequences</taxon>
        <taxon>metagenomes</taxon>
        <taxon>ecological metagenomes</taxon>
    </lineage>
</organism>
<feature type="non-terminal residue" evidence="1">
    <location>
        <position position="68"/>
    </location>
</feature>
<accession>A0A382ELR7</accession>
<protein>
    <submittedName>
        <fullName evidence="1">Uncharacterized protein</fullName>
    </submittedName>
</protein>
<sequence length="68" mass="7503">MFSRRVISLVVVLSLVAQAMVLINTETHTSNFVEDSSPLEQLPEYGAPRSGHYEIENATLLKDINSGI</sequence>
<dbReference type="EMBL" id="UINC01045081">
    <property type="protein sequence ID" value="SVB51395.1"/>
    <property type="molecule type" value="Genomic_DNA"/>
</dbReference>
<reference evidence="1" key="1">
    <citation type="submission" date="2018-05" db="EMBL/GenBank/DDBJ databases">
        <authorList>
            <person name="Lanie J.A."/>
            <person name="Ng W.-L."/>
            <person name="Kazmierczak K.M."/>
            <person name="Andrzejewski T.M."/>
            <person name="Davidsen T.M."/>
            <person name="Wayne K.J."/>
            <person name="Tettelin H."/>
            <person name="Glass J.I."/>
            <person name="Rusch D."/>
            <person name="Podicherti R."/>
            <person name="Tsui H.-C.T."/>
            <person name="Winkler M.E."/>
        </authorList>
    </citation>
    <scope>NUCLEOTIDE SEQUENCE</scope>
</reference>